<feature type="domain" description="Major fimbrial subunit protein N-terminal" evidence="6">
    <location>
        <begin position="40"/>
        <end position="193"/>
    </location>
</feature>
<keyword evidence="4" id="KW-0281">Fimbrium</keyword>
<feature type="chain" id="PRO_5008034932" evidence="5">
    <location>
        <begin position="18"/>
        <end position="465"/>
    </location>
</feature>
<gene>
    <name evidence="7" type="primary">fimA_1</name>
    <name evidence="7" type="ORF">ERS852560_01683</name>
</gene>
<feature type="signal peptide" evidence="5">
    <location>
        <begin position="1"/>
        <end position="17"/>
    </location>
</feature>
<dbReference type="GO" id="GO:0009289">
    <property type="term" value="C:pilus"/>
    <property type="evidence" value="ECO:0007669"/>
    <property type="project" value="UniProtKB-SubCell"/>
</dbReference>
<comment type="similarity">
    <text evidence="2">Belongs to the bacteroidetes fimbrillin superfamily. FimA/Mfa1 family.</text>
</comment>
<evidence type="ECO:0000256" key="5">
    <source>
        <dbReference type="SAM" id="SignalP"/>
    </source>
</evidence>
<protein>
    <submittedName>
        <fullName evidence="7">Major fimbrial subunit protein type II</fullName>
    </submittedName>
</protein>
<dbReference type="Gene3D" id="2.60.40.2580">
    <property type="match status" value="1"/>
</dbReference>
<evidence type="ECO:0000313" key="7">
    <source>
        <dbReference type="EMBL" id="CUQ19259.1"/>
    </source>
</evidence>
<evidence type="ECO:0000259" key="6">
    <source>
        <dbReference type="Pfam" id="PF06321"/>
    </source>
</evidence>
<dbReference type="Pfam" id="PF06321">
    <property type="entry name" value="P_gingi_FimA"/>
    <property type="match status" value="1"/>
</dbReference>
<dbReference type="PROSITE" id="PS51257">
    <property type="entry name" value="PROKAR_LIPOPROTEIN"/>
    <property type="match status" value="1"/>
</dbReference>
<proteinExistence type="inferred from homology"/>
<evidence type="ECO:0000256" key="3">
    <source>
        <dbReference type="ARBA" id="ARBA00022729"/>
    </source>
</evidence>
<evidence type="ECO:0000256" key="4">
    <source>
        <dbReference type="ARBA" id="ARBA00023263"/>
    </source>
</evidence>
<name>A0A174UJK8_PARDI</name>
<dbReference type="InterPro" id="IPR029141">
    <property type="entry name" value="FimA_N"/>
</dbReference>
<dbReference type="Proteomes" id="UP000095332">
    <property type="component" value="Unassembled WGS sequence"/>
</dbReference>
<keyword evidence="3 5" id="KW-0732">Signal</keyword>
<dbReference type="RefSeq" id="WP_233572767.1">
    <property type="nucleotide sequence ID" value="NZ_CP103178.1"/>
</dbReference>
<sequence>MKLRNLLFGTMIACAFAACSNEDDPIPSVDPTPTPEAGTADLTIVVKNLTKSTQTKANGDENAKEGEATIYNLFVALYNEDGTFLQVSDLAVNKDEESTDSNNEIKFEGLKAGASYRALAFANVPMEALTATANSFELTSDYYVLSGEGANGLPMSSGISPVFTLAEGENYYGYSNTTGGNSIESGKPLGLIRNVARAELSALSLDMTQVKVNNIQKYKSGTIKFVPKDVFVLHGRKKANVADQSINNNLWFNLPNRVWGNIAATYETANGDDYYSGTNASSSFGRFAGTVDATNYIKALSTTTKTYTQDWTGATISGDKEIALANSLYFYVLPNDQTKAAREQEDPEEEGPAFVLDKTTLASELVISGEVYIKAIMNDNTSWTFGEESTPVLRYWPIKIGIDGLDSEDTYYGQVHRNVVYNISATIAGNGYADPTLPKGDPTADLFVKTMVMNWGTATQAPVIE</sequence>
<evidence type="ECO:0000313" key="8">
    <source>
        <dbReference type="Proteomes" id="UP000095332"/>
    </source>
</evidence>
<dbReference type="EMBL" id="CZBM01000005">
    <property type="protein sequence ID" value="CUQ19259.1"/>
    <property type="molecule type" value="Genomic_DNA"/>
</dbReference>
<accession>A0A174UJK8</accession>
<reference evidence="7 8" key="1">
    <citation type="submission" date="2015-09" db="EMBL/GenBank/DDBJ databases">
        <authorList>
            <consortium name="Pathogen Informatics"/>
        </authorList>
    </citation>
    <scope>NUCLEOTIDE SEQUENCE [LARGE SCALE GENOMIC DNA]</scope>
    <source>
        <strain evidence="7 8">2789STDY5834948</strain>
    </source>
</reference>
<dbReference type="AlphaFoldDB" id="A0A174UJK8"/>
<dbReference type="Gene3D" id="2.60.40.3690">
    <property type="match status" value="1"/>
</dbReference>
<comment type="subcellular location">
    <subcellularLocation>
        <location evidence="1">Fimbrium</location>
    </subcellularLocation>
</comment>
<organism evidence="7 8">
    <name type="scientific">Parabacteroides distasonis</name>
    <dbReference type="NCBI Taxonomy" id="823"/>
    <lineage>
        <taxon>Bacteria</taxon>
        <taxon>Pseudomonadati</taxon>
        <taxon>Bacteroidota</taxon>
        <taxon>Bacteroidia</taxon>
        <taxon>Bacteroidales</taxon>
        <taxon>Tannerellaceae</taxon>
        <taxon>Parabacteroides</taxon>
    </lineage>
</organism>
<evidence type="ECO:0000256" key="2">
    <source>
        <dbReference type="ARBA" id="ARBA00006011"/>
    </source>
</evidence>
<evidence type="ECO:0000256" key="1">
    <source>
        <dbReference type="ARBA" id="ARBA00004561"/>
    </source>
</evidence>